<keyword evidence="3" id="KW-1185">Reference proteome</keyword>
<protein>
    <submittedName>
        <fullName evidence="2">Uncharacterized protein</fullName>
    </submittedName>
</protein>
<evidence type="ECO:0000313" key="3">
    <source>
        <dbReference type="Proteomes" id="UP001429564"/>
    </source>
</evidence>
<keyword evidence="1" id="KW-0472">Membrane</keyword>
<proteinExistence type="predicted"/>
<keyword evidence="1" id="KW-0812">Transmembrane</keyword>
<evidence type="ECO:0000256" key="1">
    <source>
        <dbReference type="SAM" id="Phobius"/>
    </source>
</evidence>
<dbReference type="Proteomes" id="UP001429564">
    <property type="component" value="Unassembled WGS sequence"/>
</dbReference>
<sequence length="121" mass="13597">MVAILILIILIYGPMLLYGGAIVGVLSLLVLMSNMLTFVGLPPDSLMGLVVVFLALQAPISAYFVIRIWFPLIWIALVNLKEALLRNNGVPVTQAVRVLREHFGFLGQDWTRYRKFVRGRN</sequence>
<gene>
    <name evidence="2" type="ORF">DL239_04635</name>
</gene>
<reference evidence="2 3" key="1">
    <citation type="submission" date="2018-05" db="EMBL/GenBank/DDBJ databases">
        <authorList>
            <person name="Zhang Y.-J."/>
        </authorList>
    </citation>
    <scope>NUCLEOTIDE SEQUENCE [LARGE SCALE GENOMIC DNA]</scope>
    <source>
        <strain evidence="2 3">CY04</strain>
    </source>
</reference>
<evidence type="ECO:0000313" key="2">
    <source>
        <dbReference type="EMBL" id="NIZ60258.1"/>
    </source>
</evidence>
<organism evidence="2 3">
    <name type="scientific">Parasedimentitalea denitrificans</name>
    <dbReference type="NCBI Taxonomy" id="2211118"/>
    <lineage>
        <taxon>Bacteria</taxon>
        <taxon>Pseudomonadati</taxon>
        <taxon>Pseudomonadota</taxon>
        <taxon>Alphaproteobacteria</taxon>
        <taxon>Rhodobacterales</taxon>
        <taxon>Paracoccaceae</taxon>
        <taxon>Parasedimentitalea</taxon>
    </lineage>
</organism>
<accession>A0ABX0W4L3</accession>
<keyword evidence="1" id="KW-1133">Transmembrane helix</keyword>
<dbReference type="EMBL" id="QHLQ01000003">
    <property type="protein sequence ID" value="NIZ60258.1"/>
    <property type="molecule type" value="Genomic_DNA"/>
</dbReference>
<feature type="transmembrane region" description="Helical" evidence="1">
    <location>
        <begin position="6"/>
        <end position="31"/>
    </location>
</feature>
<comment type="caution">
    <text evidence="2">The sequence shown here is derived from an EMBL/GenBank/DDBJ whole genome shotgun (WGS) entry which is preliminary data.</text>
</comment>
<name>A0ABX0W4L3_9RHOB</name>